<accession>A0ACC0ABI9</accession>
<evidence type="ECO:0000313" key="2">
    <source>
        <dbReference type="Proteomes" id="UP001060085"/>
    </source>
</evidence>
<gene>
    <name evidence="1" type="ORF">M9H77_26744</name>
</gene>
<keyword evidence="2" id="KW-1185">Reference proteome</keyword>
<sequence>MLGGKGDIQNVVQGIEALRDRMDAQEAAVKTLKMINRFDALGVNANRNGNDGGQRPLYYDEEENLILAEDQNRPARRGGDRLKVDIPSFYGNLGIEDFVD</sequence>
<dbReference type="EMBL" id="CM044706">
    <property type="protein sequence ID" value="KAI5657951.1"/>
    <property type="molecule type" value="Genomic_DNA"/>
</dbReference>
<dbReference type="Proteomes" id="UP001060085">
    <property type="component" value="Linkage Group LG06"/>
</dbReference>
<reference evidence="2" key="1">
    <citation type="journal article" date="2023" name="Nat. Plants">
        <title>Single-cell RNA sequencing provides a high-resolution roadmap for understanding the multicellular compartmentation of specialized metabolism.</title>
        <authorList>
            <person name="Sun S."/>
            <person name="Shen X."/>
            <person name="Li Y."/>
            <person name="Li Y."/>
            <person name="Wang S."/>
            <person name="Li R."/>
            <person name="Zhang H."/>
            <person name="Shen G."/>
            <person name="Guo B."/>
            <person name="Wei J."/>
            <person name="Xu J."/>
            <person name="St-Pierre B."/>
            <person name="Chen S."/>
            <person name="Sun C."/>
        </authorList>
    </citation>
    <scope>NUCLEOTIDE SEQUENCE [LARGE SCALE GENOMIC DNA]</scope>
</reference>
<comment type="caution">
    <text evidence="1">The sequence shown here is derived from an EMBL/GenBank/DDBJ whole genome shotgun (WGS) entry which is preliminary data.</text>
</comment>
<organism evidence="1 2">
    <name type="scientific">Catharanthus roseus</name>
    <name type="common">Madagascar periwinkle</name>
    <name type="synonym">Vinca rosea</name>
    <dbReference type="NCBI Taxonomy" id="4058"/>
    <lineage>
        <taxon>Eukaryota</taxon>
        <taxon>Viridiplantae</taxon>
        <taxon>Streptophyta</taxon>
        <taxon>Embryophyta</taxon>
        <taxon>Tracheophyta</taxon>
        <taxon>Spermatophyta</taxon>
        <taxon>Magnoliopsida</taxon>
        <taxon>eudicotyledons</taxon>
        <taxon>Gunneridae</taxon>
        <taxon>Pentapetalae</taxon>
        <taxon>asterids</taxon>
        <taxon>lamiids</taxon>
        <taxon>Gentianales</taxon>
        <taxon>Apocynaceae</taxon>
        <taxon>Rauvolfioideae</taxon>
        <taxon>Vinceae</taxon>
        <taxon>Catharanthinae</taxon>
        <taxon>Catharanthus</taxon>
    </lineage>
</organism>
<name>A0ACC0ABI9_CATRO</name>
<proteinExistence type="predicted"/>
<protein>
    <submittedName>
        <fullName evidence="1">Uncharacterized protein</fullName>
    </submittedName>
</protein>
<evidence type="ECO:0000313" key="1">
    <source>
        <dbReference type="EMBL" id="KAI5657951.1"/>
    </source>
</evidence>